<name>A0A810N9B0_9ACTN</name>
<protein>
    <submittedName>
        <fullName evidence="2">Uncharacterized protein</fullName>
    </submittedName>
</protein>
<feature type="transmembrane region" description="Helical" evidence="1">
    <location>
        <begin position="20"/>
        <end position="39"/>
    </location>
</feature>
<keyword evidence="1" id="KW-1133">Transmembrane helix</keyword>
<dbReference type="Proteomes" id="UP000680866">
    <property type="component" value="Chromosome"/>
</dbReference>
<keyword evidence="1" id="KW-0812">Transmembrane</keyword>
<gene>
    <name evidence="2" type="ORF">Prubr_74720</name>
</gene>
<sequence>MVGNLHLLLGIAPQSPLRHVIPACIIAAAVAGLAWATVLGHHRPAVYAAIGAGRPDPLTVPDRRLASLEL</sequence>
<dbReference type="KEGG" id="pry:Prubr_74720"/>
<dbReference type="AlphaFoldDB" id="A0A810N9B0"/>
<dbReference type="EMBL" id="AP023359">
    <property type="protein sequence ID" value="BCJ70451.1"/>
    <property type="molecule type" value="Genomic_DNA"/>
</dbReference>
<keyword evidence="1" id="KW-0472">Membrane</keyword>
<organism evidence="2 3">
    <name type="scientific">Polymorphospora rubra</name>
    <dbReference type="NCBI Taxonomy" id="338584"/>
    <lineage>
        <taxon>Bacteria</taxon>
        <taxon>Bacillati</taxon>
        <taxon>Actinomycetota</taxon>
        <taxon>Actinomycetes</taxon>
        <taxon>Micromonosporales</taxon>
        <taxon>Micromonosporaceae</taxon>
        <taxon>Polymorphospora</taxon>
    </lineage>
</organism>
<accession>A0A810N9B0</accession>
<evidence type="ECO:0000313" key="3">
    <source>
        <dbReference type="Proteomes" id="UP000680866"/>
    </source>
</evidence>
<keyword evidence="3" id="KW-1185">Reference proteome</keyword>
<evidence type="ECO:0000313" key="2">
    <source>
        <dbReference type="EMBL" id="BCJ70451.1"/>
    </source>
</evidence>
<proteinExistence type="predicted"/>
<reference evidence="2" key="1">
    <citation type="submission" date="2020-08" db="EMBL/GenBank/DDBJ databases">
        <title>Whole genome shotgun sequence of Polymorphospora rubra NBRC 101157.</title>
        <authorList>
            <person name="Komaki H."/>
            <person name="Tamura T."/>
        </authorList>
    </citation>
    <scope>NUCLEOTIDE SEQUENCE</scope>
    <source>
        <strain evidence="2">NBRC 101157</strain>
    </source>
</reference>
<evidence type="ECO:0000256" key="1">
    <source>
        <dbReference type="SAM" id="Phobius"/>
    </source>
</evidence>